<proteinExistence type="inferred from homology"/>
<evidence type="ECO:0008006" key="7">
    <source>
        <dbReference type="Google" id="ProtNLM"/>
    </source>
</evidence>
<keyword evidence="6" id="KW-1185">Reference proteome</keyword>
<organism evidence="5 6">
    <name type="scientific">Marasmius oreades</name>
    <name type="common">fairy-ring Marasmius</name>
    <dbReference type="NCBI Taxonomy" id="181124"/>
    <lineage>
        <taxon>Eukaryota</taxon>
        <taxon>Fungi</taxon>
        <taxon>Dikarya</taxon>
        <taxon>Basidiomycota</taxon>
        <taxon>Agaricomycotina</taxon>
        <taxon>Agaricomycetes</taxon>
        <taxon>Agaricomycetidae</taxon>
        <taxon>Agaricales</taxon>
        <taxon>Marasmiineae</taxon>
        <taxon>Marasmiaceae</taxon>
        <taxon>Marasmius</taxon>
    </lineage>
</organism>
<reference evidence="5" key="1">
    <citation type="journal article" date="2021" name="Genome Biol. Evol.">
        <title>The assembled and annotated genome of the fairy-ring fungus Marasmius oreades.</title>
        <authorList>
            <person name="Hiltunen M."/>
            <person name="Ament-Velasquez S.L."/>
            <person name="Johannesson H."/>
        </authorList>
    </citation>
    <scope>NUCLEOTIDE SEQUENCE</scope>
    <source>
        <strain evidence="5">03SP1</strain>
    </source>
</reference>
<feature type="coiled-coil region" evidence="3">
    <location>
        <begin position="131"/>
        <end position="190"/>
    </location>
</feature>
<dbReference type="PANTHER" id="PTHR47057:SF1">
    <property type="entry name" value="AFADIN_ALPHA-ACTININ-BINDING PROTEIN"/>
    <property type="match status" value="1"/>
</dbReference>
<feature type="compositionally biased region" description="Low complexity" evidence="4">
    <location>
        <begin position="744"/>
        <end position="763"/>
    </location>
</feature>
<feature type="compositionally biased region" description="Basic and acidic residues" evidence="4">
    <location>
        <begin position="789"/>
        <end position="798"/>
    </location>
</feature>
<keyword evidence="2 3" id="KW-0175">Coiled coil</keyword>
<sequence length="848" mass="92053">MAAPSNGKKLVHWEANSPDILNTSDDSLSLSLPNDSTESSFVSTSSLQYVNAQLVAHGFISTPGLSLEGISNEDLNRVTKCLMDLLAQRVKDMARAEQLASNIRTMSYEHERMKSMHQAASESSANFERELNTQRSRLATMARTLQQAENAQKQTMLDLQRTRSALQTVRATQQTELKKKDKEMERMTEKWLKIADSQAKLGSAFSGIRFSSTPANAAILGGGHFGKGKGYLETALEQAEKARDQLSLEKMGLQMTILRVANEVQRVVHEVKRYLPGNSKDVEDPPAFTLETLFPLAPTNFTNDTLTYLSNSLERSLYVLELYYRDSLAVSSSTAKQSQPSVSVEETERLQGIVEKLQGELKESRVQHINVDLIAVHEREREFERLITLKRELEEERRAFTEATLQLSKEKAEIQVERASLDEEKRKLQEEPMLVDLPAIETSSGSSTHSPTRKRRNTEDSPPSKKLKSKPPRRSPLKASFGKGLNGSRSSKRPSLSASYTVLTSPSKKPPKFEPAYETEVIPSSSLVPPSSLLPNSFVLPPPSPKASFPAPQPALLLSTPFEIPAAHDTVQTSSVAETDSKVSAPPRTSIPAGAPIAVPESPGELPRTLPFPRAKPLAPRMIHAYSPARPSPLSRILMLSNSPDSNTSDDLGSLDTVPEEDMFPEIPLEDREAAADLPPESSEEQGPPMTLAQELGVSESPPDSPPGLGLMRSLSPPLQGRRVDSTAVIAGKSTTTRGRVLHASSGPGTKTKGTATGGTKSTVPLKRKPPPTNAGPTTRPGAPVSKDIGVKEKENKGKATTSNTQPSADPPRPKLKPSISGAGMGRGAPRRVPVGSADAPPPVKSRR</sequence>
<feature type="compositionally biased region" description="Polar residues" evidence="4">
    <location>
        <begin position="640"/>
        <end position="651"/>
    </location>
</feature>
<feature type="compositionally biased region" description="Basic residues" evidence="4">
    <location>
        <begin position="465"/>
        <end position="476"/>
    </location>
</feature>
<feature type="region of interest" description="Disordered" evidence="4">
    <location>
        <begin position="635"/>
        <end position="848"/>
    </location>
</feature>
<gene>
    <name evidence="5" type="ORF">E1B28_007780</name>
</gene>
<dbReference type="AlphaFoldDB" id="A0A9P7S2N0"/>
<dbReference type="PANTHER" id="PTHR47057">
    <property type="entry name" value="AFADIN/ALPHA-ACTININ-BINDING"/>
    <property type="match status" value="1"/>
</dbReference>
<feature type="region of interest" description="Disordered" evidence="4">
    <location>
        <begin position="423"/>
        <end position="514"/>
    </location>
</feature>
<dbReference type="KEGG" id="more:E1B28_007780"/>
<evidence type="ECO:0000313" key="5">
    <source>
        <dbReference type="EMBL" id="KAG7094170.1"/>
    </source>
</evidence>
<dbReference type="GeneID" id="66076856"/>
<protein>
    <recommendedName>
        <fullName evidence="7">Afadin and alpha-actinin-binding-domain-containing protein</fullName>
    </recommendedName>
</protein>
<evidence type="ECO:0000256" key="3">
    <source>
        <dbReference type="SAM" id="Coils"/>
    </source>
</evidence>
<evidence type="ECO:0000256" key="1">
    <source>
        <dbReference type="ARBA" id="ARBA00009291"/>
    </source>
</evidence>
<dbReference type="EMBL" id="CM032184">
    <property type="protein sequence ID" value="KAG7094170.1"/>
    <property type="molecule type" value="Genomic_DNA"/>
</dbReference>
<evidence type="ECO:0000313" key="6">
    <source>
        <dbReference type="Proteomes" id="UP001049176"/>
    </source>
</evidence>
<dbReference type="InterPro" id="IPR021622">
    <property type="entry name" value="Afadin/alpha-actinin-bd"/>
</dbReference>
<feature type="compositionally biased region" description="Polar residues" evidence="4">
    <location>
        <begin position="441"/>
        <end position="450"/>
    </location>
</feature>
<dbReference type="OrthoDB" id="312015at2759"/>
<evidence type="ECO:0000256" key="2">
    <source>
        <dbReference type="ARBA" id="ARBA00023054"/>
    </source>
</evidence>
<dbReference type="Pfam" id="PF11559">
    <property type="entry name" value="ADIP"/>
    <property type="match status" value="1"/>
</dbReference>
<accession>A0A9P7S2N0</accession>
<comment type="similarity">
    <text evidence="1">Belongs to the ADIP family.</text>
</comment>
<comment type="caution">
    <text evidence="5">The sequence shown here is derived from an EMBL/GenBank/DDBJ whole genome shotgun (WGS) entry which is preliminary data.</text>
</comment>
<feature type="compositionally biased region" description="Polar residues" evidence="4">
    <location>
        <begin position="799"/>
        <end position="808"/>
    </location>
</feature>
<dbReference type="RefSeq" id="XP_043010640.1">
    <property type="nucleotide sequence ID" value="XM_043152554.1"/>
</dbReference>
<dbReference type="Proteomes" id="UP001049176">
    <property type="component" value="Chromosome 4"/>
</dbReference>
<name>A0A9P7S2N0_9AGAR</name>
<evidence type="ECO:0000256" key="4">
    <source>
        <dbReference type="SAM" id="MobiDB-lite"/>
    </source>
</evidence>
<feature type="region of interest" description="Disordered" evidence="4">
    <location>
        <begin position="570"/>
        <end position="614"/>
    </location>
</feature>